<dbReference type="Gene3D" id="1.50.10.20">
    <property type="match status" value="1"/>
</dbReference>
<dbReference type="SUPFAM" id="SSF48239">
    <property type="entry name" value="Terpenoid cyclases/Protein prenyltransferases"/>
    <property type="match status" value="1"/>
</dbReference>
<dbReference type="EMBL" id="BAAAGS010000002">
    <property type="protein sequence ID" value="GAA0509530.1"/>
    <property type="molecule type" value="Genomic_DNA"/>
</dbReference>
<organism evidence="1 2">
    <name type="scientific">Saccharopolyspora erythraea</name>
    <name type="common">Streptomyces erythraeus</name>
    <dbReference type="NCBI Taxonomy" id="1836"/>
    <lineage>
        <taxon>Bacteria</taxon>
        <taxon>Bacillati</taxon>
        <taxon>Actinomycetota</taxon>
        <taxon>Actinomycetes</taxon>
        <taxon>Pseudonocardiales</taxon>
        <taxon>Pseudonocardiaceae</taxon>
        <taxon>Saccharopolyspora</taxon>
    </lineage>
</organism>
<dbReference type="InterPro" id="IPR008930">
    <property type="entry name" value="Terpenoid_cyclase/PrenylTrfase"/>
</dbReference>
<proteinExistence type="predicted"/>
<name>A0ABN1C1F0_SACER</name>
<comment type="caution">
    <text evidence="1">The sequence shown here is derived from an EMBL/GenBank/DDBJ whole genome shotgun (WGS) entry which is preliminary data.</text>
</comment>
<sequence>MADSFKNGSAIPLYGRRMNRFTADRVAATARLVWLTARVVEQRRFEYLFANGSAEALRVALEPYRCADGGFGYALEPDSRGPVSQPLHTWTALEMLTEIGAADGPVVSGAIDYLVSVTRPDGGVPGVDPSLRPYPHAPWMPIEDEPPGALLTTALLAGTLHRNKIEHPWLDRAGEFCWDRIDALGQTHPYEVQAALHFLDHVPDRQRAATAAERLGTLVREQRLVVLDPAHPEDARLAPGYASGELHHVYDYARTPESLGCSWFSGAELARSLDHLAGRQEEDGGWPVRWREWAPGAHMEARPRVAIEALLTLRAHD</sequence>
<evidence type="ECO:0000313" key="1">
    <source>
        <dbReference type="EMBL" id="GAA0509530.1"/>
    </source>
</evidence>
<protein>
    <submittedName>
        <fullName evidence="1">Uncharacterized protein</fullName>
    </submittedName>
</protein>
<gene>
    <name evidence="1" type="ORF">GCM10009533_05430</name>
</gene>
<reference evidence="1 2" key="1">
    <citation type="journal article" date="2019" name="Int. J. Syst. Evol. Microbiol.">
        <title>The Global Catalogue of Microorganisms (GCM) 10K type strain sequencing project: providing services to taxonomists for standard genome sequencing and annotation.</title>
        <authorList>
            <consortium name="The Broad Institute Genomics Platform"/>
            <consortium name="The Broad Institute Genome Sequencing Center for Infectious Disease"/>
            <person name="Wu L."/>
            <person name="Ma J."/>
        </authorList>
    </citation>
    <scope>NUCLEOTIDE SEQUENCE [LARGE SCALE GENOMIC DNA]</scope>
    <source>
        <strain evidence="1 2">JCM 10303</strain>
    </source>
</reference>
<evidence type="ECO:0000313" key="2">
    <source>
        <dbReference type="Proteomes" id="UP001500729"/>
    </source>
</evidence>
<dbReference type="Proteomes" id="UP001500729">
    <property type="component" value="Unassembled WGS sequence"/>
</dbReference>
<accession>A0ABN1C1F0</accession>
<keyword evidence="2" id="KW-1185">Reference proteome</keyword>